<dbReference type="EMBL" id="CP021235">
    <property type="protein sequence ID" value="ARS37570.1"/>
    <property type="molecule type" value="Genomic_DNA"/>
</dbReference>
<accession>A0A1X9YX91</accession>
<feature type="domain" description="HTH cro/C1-type" evidence="1">
    <location>
        <begin position="16"/>
        <end position="69"/>
    </location>
</feature>
<dbReference type="SMART" id="SM00530">
    <property type="entry name" value="HTH_XRE"/>
    <property type="match status" value="1"/>
</dbReference>
<dbReference type="AlphaFoldDB" id="A0A1X9YX91"/>
<dbReference type="SUPFAM" id="SSF47413">
    <property type="entry name" value="lambda repressor-like DNA-binding domains"/>
    <property type="match status" value="1"/>
</dbReference>
<dbReference type="Gene3D" id="1.10.260.40">
    <property type="entry name" value="lambda repressor-like DNA-binding domains"/>
    <property type="match status" value="1"/>
</dbReference>
<dbReference type="OrthoDB" id="674774at2"/>
<dbReference type="PROSITE" id="PS50943">
    <property type="entry name" value="HTH_CROC1"/>
    <property type="match status" value="1"/>
</dbReference>
<evidence type="ECO:0000313" key="3">
    <source>
        <dbReference type="Proteomes" id="UP000266292"/>
    </source>
</evidence>
<proteinExistence type="predicted"/>
<dbReference type="Pfam" id="PF01381">
    <property type="entry name" value="HTH_3"/>
    <property type="match status" value="1"/>
</dbReference>
<dbReference type="Proteomes" id="UP000266292">
    <property type="component" value="Chromosome"/>
</dbReference>
<organism evidence="2 3">
    <name type="scientific">Pontibacter actiniarum</name>
    <dbReference type="NCBI Taxonomy" id="323450"/>
    <lineage>
        <taxon>Bacteria</taxon>
        <taxon>Pseudomonadati</taxon>
        <taxon>Bacteroidota</taxon>
        <taxon>Cytophagia</taxon>
        <taxon>Cytophagales</taxon>
        <taxon>Hymenobacteraceae</taxon>
        <taxon>Pontibacter</taxon>
    </lineage>
</organism>
<dbReference type="RefSeq" id="WP_025609241.1">
    <property type="nucleotide sequence ID" value="NZ_CP021235.1"/>
</dbReference>
<dbReference type="KEGG" id="pact:CA264_20250"/>
<gene>
    <name evidence="2" type="ORF">CA264_20250</name>
</gene>
<sequence length="146" mass="16106">METVIVKRPLHLGNQVRRVRASLGLKQAALAGELGTTQQNISRIEQEEHVDELMLEKIAGALGVSKDAIKEFGPDNAAFKPAASNQYPVKLEAESTINECGNSPAQSSVDLIGKLVELVDENRKLYERLLTSEREKTELLQQLKQA</sequence>
<dbReference type="InterPro" id="IPR001387">
    <property type="entry name" value="Cro/C1-type_HTH"/>
</dbReference>
<evidence type="ECO:0000259" key="1">
    <source>
        <dbReference type="PROSITE" id="PS50943"/>
    </source>
</evidence>
<evidence type="ECO:0000313" key="2">
    <source>
        <dbReference type="EMBL" id="ARS37570.1"/>
    </source>
</evidence>
<dbReference type="STRING" id="709015.GCA_000472485_04086"/>
<dbReference type="GO" id="GO:0003677">
    <property type="term" value="F:DNA binding"/>
    <property type="evidence" value="ECO:0007669"/>
    <property type="project" value="InterPro"/>
</dbReference>
<reference evidence="3" key="1">
    <citation type="submission" date="2017-05" db="EMBL/GenBank/DDBJ databases">
        <authorList>
            <person name="Ray J."/>
            <person name="Price M."/>
            <person name="Deutschbauer A."/>
        </authorList>
    </citation>
    <scope>NUCLEOTIDE SEQUENCE [LARGE SCALE GENOMIC DNA]</scope>
    <source>
        <strain evidence="3">DSM 19842</strain>
    </source>
</reference>
<dbReference type="InterPro" id="IPR010982">
    <property type="entry name" value="Lambda_DNA-bd_dom_sf"/>
</dbReference>
<name>A0A1X9YX91_9BACT</name>
<keyword evidence="3" id="KW-1185">Reference proteome</keyword>
<protein>
    <submittedName>
        <fullName evidence="2">Transcriptional regulator</fullName>
    </submittedName>
</protein>
<dbReference type="CDD" id="cd00093">
    <property type="entry name" value="HTH_XRE"/>
    <property type="match status" value="1"/>
</dbReference>